<dbReference type="PANTHER" id="PTHR43065">
    <property type="entry name" value="SENSOR HISTIDINE KINASE"/>
    <property type="match status" value="1"/>
</dbReference>
<feature type="transmembrane region" description="Helical" evidence="18">
    <location>
        <begin position="15"/>
        <end position="34"/>
    </location>
</feature>
<dbReference type="NCBIfam" id="TIGR00229">
    <property type="entry name" value="sensory_box"/>
    <property type="match status" value="1"/>
</dbReference>
<evidence type="ECO:0000259" key="19">
    <source>
        <dbReference type="PROSITE" id="PS50109"/>
    </source>
</evidence>
<keyword evidence="11" id="KW-0862">Zinc</keyword>
<dbReference type="CDD" id="cd00082">
    <property type="entry name" value="HisKA"/>
    <property type="match status" value="1"/>
</dbReference>
<evidence type="ECO:0000256" key="5">
    <source>
        <dbReference type="ARBA" id="ARBA00022519"/>
    </source>
</evidence>
<dbReference type="EC" id="2.7.13.3" evidence="3"/>
<organism evidence="21">
    <name type="scientific">Desulfovibrio sp. U5L</name>
    <dbReference type="NCBI Taxonomy" id="596152"/>
    <lineage>
        <taxon>Bacteria</taxon>
        <taxon>Pseudomonadati</taxon>
        <taxon>Thermodesulfobacteriota</taxon>
        <taxon>Desulfovibrionia</taxon>
        <taxon>Desulfovibrionales</taxon>
        <taxon>Desulfovibrionaceae</taxon>
        <taxon>Desulfovibrio</taxon>
    </lineage>
</organism>
<evidence type="ECO:0000256" key="15">
    <source>
        <dbReference type="ARBA" id="ARBA00023016"/>
    </source>
</evidence>
<dbReference type="eggNOG" id="COG5000">
    <property type="taxonomic scope" value="Bacteria"/>
</dbReference>
<reference evidence="21" key="1">
    <citation type="submission" date="2011-11" db="EMBL/GenBank/DDBJ databases">
        <title>Improved High-Quality Draft sequence of Desulfovibrio sp. U5L.</title>
        <authorList>
            <consortium name="US DOE Joint Genome Institute"/>
            <person name="Lucas S."/>
            <person name="Han J."/>
            <person name="Lapidus A."/>
            <person name="Cheng J.-F."/>
            <person name="Goodwin L."/>
            <person name="Pitluck S."/>
            <person name="Peters L."/>
            <person name="Ovchinnikova G."/>
            <person name="Held B."/>
            <person name="Detter J.C."/>
            <person name="Han C."/>
            <person name="Tapia R."/>
            <person name="Land M."/>
            <person name="Hauser L."/>
            <person name="Kyrpides N."/>
            <person name="Ivanova N."/>
            <person name="Pagani I."/>
            <person name="Gabster J."/>
            <person name="Walker C."/>
            <person name="Stolyar S."/>
            <person name="Stahl D."/>
            <person name="Arkin A."/>
            <person name="Dehal P."/>
            <person name="Hazen T."/>
            <person name="Woyke T."/>
        </authorList>
    </citation>
    <scope>NUCLEOTIDE SEQUENCE [LARGE SCALE GENOMIC DNA]</scope>
    <source>
        <strain evidence="21">U5L</strain>
    </source>
</reference>
<dbReference type="GO" id="GO:0005524">
    <property type="term" value="F:ATP binding"/>
    <property type="evidence" value="ECO:0007669"/>
    <property type="project" value="UniProtKB-KW"/>
</dbReference>
<dbReference type="AlphaFoldDB" id="I2PWY9"/>
<evidence type="ECO:0000256" key="9">
    <source>
        <dbReference type="ARBA" id="ARBA00022741"/>
    </source>
</evidence>
<feature type="domain" description="Histidine kinase" evidence="19">
    <location>
        <begin position="376"/>
        <end position="585"/>
    </location>
</feature>
<dbReference type="InterPro" id="IPR033463">
    <property type="entry name" value="sCache_3"/>
</dbReference>
<evidence type="ECO:0000256" key="7">
    <source>
        <dbReference type="ARBA" id="ARBA00022679"/>
    </source>
</evidence>
<evidence type="ECO:0000256" key="10">
    <source>
        <dbReference type="ARBA" id="ARBA00022777"/>
    </source>
</evidence>
<dbReference type="STRING" id="596152.DesU5LDRAFT_0330"/>
<evidence type="ECO:0000256" key="1">
    <source>
        <dbReference type="ARBA" id="ARBA00000085"/>
    </source>
</evidence>
<evidence type="ECO:0000256" key="18">
    <source>
        <dbReference type="SAM" id="Phobius"/>
    </source>
</evidence>
<evidence type="ECO:0000256" key="8">
    <source>
        <dbReference type="ARBA" id="ARBA00022692"/>
    </source>
</evidence>
<dbReference type="InterPro" id="IPR036097">
    <property type="entry name" value="HisK_dim/P_sf"/>
</dbReference>
<evidence type="ECO:0000256" key="17">
    <source>
        <dbReference type="ARBA" id="ARBA00044982"/>
    </source>
</evidence>
<keyword evidence="4" id="KW-1003">Cell membrane</keyword>
<dbReference type="GO" id="GO:0000155">
    <property type="term" value="F:phosphorelay sensor kinase activity"/>
    <property type="evidence" value="ECO:0007669"/>
    <property type="project" value="InterPro"/>
</dbReference>
<keyword evidence="16 18" id="KW-0472">Membrane</keyword>
<dbReference type="InterPro" id="IPR004358">
    <property type="entry name" value="Sig_transdc_His_kin-like_C"/>
</dbReference>
<keyword evidence="15" id="KW-0346">Stress response</keyword>
<gene>
    <name evidence="21" type="ORF">DesU5LDRAFT_0330</name>
</gene>
<keyword evidence="14" id="KW-0902">Two-component regulatory system</keyword>
<evidence type="ECO:0000256" key="16">
    <source>
        <dbReference type="ARBA" id="ARBA00023136"/>
    </source>
</evidence>
<keyword evidence="10" id="KW-0418">Kinase</keyword>
<dbReference type="Gene3D" id="1.10.287.130">
    <property type="match status" value="1"/>
</dbReference>
<dbReference type="EMBL" id="JH600068">
    <property type="protein sequence ID" value="EIG52045.1"/>
    <property type="molecule type" value="Genomic_DNA"/>
</dbReference>
<keyword evidence="13 18" id="KW-1133">Transmembrane helix</keyword>
<dbReference type="SMART" id="SM00388">
    <property type="entry name" value="HisKA"/>
    <property type="match status" value="1"/>
</dbReference>
<dbReference type="SMART" id="SM00091">
    <property type="entry name" value="PAS"/>
    <property type="match status" value="1"/>
</dbReference>
<accession>I2PWY9</accession>
<comment type="catalytic activity">
    <reaction evidence="1">
        <text>ATP + protein L-histidine = ADP + protein N-phospho-L-histidine.</text>
        <dbReference type="EC" id="2.7.13.3"/>
    </reaction>
</comment>
<dbReference type="SUPFAM" id="SSF103190">
    <property type="entry name" value="Sensory domain-like"/>
    <property type="match status" value="1"/>
</dbReference>
<dbReference type="Gene3D" id="3.30.565.10">
    <property type="entry name" value="Histidine kinase-like ATPase, C-terminal domain"/>
    <property type="match status" value="1"/>
</dbReference>
<dbReference type="PANTHER" id="PTHR43065:SF54">
    <property type="entry name" value="SENSOR PROTEIN ZRAS"/>
    <property type="match status" value="1"/>
</dbReference>
<dbReference type="GO" id="GO:0005886">
    <property type="term" value="C:plasma membrane"/>
    <property type="evidence" value="ECO:0007669"/>
    <property type="project" value="UniProtKB-SubCell"/>
</dbReference>
<keyword evidence="9" id="KW-0547">Nucleotide-binding</keyword>
<dbReference type="SMART" id="SM00387">
    <property type="entry name" value="HATPase_c"/>
    <property type="match status" value="1"/>
</dbReference>
<dbReference type="PRINTS" id="PR00344">
    <property type="entry name" value="BCTRLSENSOR"/>
</dbReference>
<sequence length="585" mass="63176">MQTQSRSGPRFLAHIPPWLYLGSVVILAVVMAVMTTRNTHRENALTGQTLFEKGTAFIRAFEAGARLGLGMHWRGEQFQALLEETARQPGVLRLVVTDADGRILAHSDKTMIGQHLYDPQTMAALGVAAREKWRITTLPDGRKAFEVYRAFEPGLGRAVADGCDDEAEGSACPWSGSEAASGTRRQVIFADSDLAPYEAALAQDTRNTVVLAVILFLLGVGGVLTLFWAQSSRLSRRQLKDTQAFATEIVNNLPVGLLTTSSNGRLAVVNGAAERIAGFKAADVVGKLPQEVLPPAWCGLQEVIDAGEPVAERETECSFDGEKSLPLSVSASRIVNEEGAYLGNIYIFRDLGEVRRLQEEVRRREKLAALGGLAAGVAHEIRNPLSSIKGVAKYFEGHFDAGSEGRELAGVMAREVDRLNRVITELLDFARPSDVTTRPTDLAELVERSLRLIGPDAAAHHVRVAFAHDGTLPKVAVDPDRFAQILLNLCLNAVQAMEDGGLLSVRTVHEAARGRVRIDVEDTGRGIPAASLGSIFNPYFTTKPSGTGLGLAIVQKLVEAHQGEIQVKSTPGRGSVFSIFLPVRA</sequence>
<keyword evidence="6" id="KW-0597">Phosphoprotein</keyword>
<dbReference type="Pfam" id="PF17203">
    <property type="entry name" value="sCache_3_2"/>
    <property type="match status" value="1"/>
</dbReference>
<keyword evidence="7" id="KW-0808">Transferase</keyword>
<dbReference type="InterPro" id="IPR000014">
    <property type="entry name" value="PAS"/>
</dbReference>
<dbReference type="InterPro" id="IPR005467">
    <property type="entry name" value="His_kinase_dom"/>
</dbReference>
<protein>
    <recommendedName>
        <fullName evidence="17">Sensor histidine kinase ZraS</fullName>
        <ecNumber evidence="3">2.7.13.3</ecNumber>
    </recommendedName>
</protein>
<evidence type="ECO:0000256" key="3">
    <source>
        <dbReference type="ARBA" id="ARBA00012438"/>
    </source>
</evidence>
<evidence type="ECO:0000313" key="21">
    <source>
        <dbReference type="EMBL" id="EIG52045.1"/>
    </source>
</evidence>
<dbReference type="OrthoDB" id="9773941at2"/>
<keyword evidence="5" id="KW-0997">Cell inner membrane</keyword>
<dbReference type="InterPro" id="IPR003594">
    <property type="entry name" value="HATPase_dom"/>
</dbReference>
<keyword evidence="12" id="KW-0067">ATP-binding</keyword>
<dbReference type="SUPFAM" id="SSF55785">
    <property type="entry name" value="PYP-like sensor domain (PAS domain)"/>
    <property type="match status" value="1"/>
</dbReference>
<evidence type="ECO:0000256" key="13">
    <source>
        <dbReference type="ARBA" id="ARBA00022989"/>
    </source>
</evidence>
<dbReference type="PROSITE" id="PS50112">
    <property type="entry name" value="PAS"/>
    <property type="match status" value="1"/>
</dbReference>
<evidence type="ECO:0000256" key="12">
    <source>
        <dbReference type="ARBA" id="ARBA00022840"/>
    </source>
</evidence>
<evidence type="ECO:0000256" key="14">
    <source>
        <dbReference type="ARBA" id="ARBA00023012"/>
    </source>
</evidence>
<proteinExistence type="predicted"/>
<dbReference type="Gene3D" id="3.30.450.20">
    <property type="entry name" value="PAS domain"/>
    <property type="match status" value="2"/>
</dbReference>
<dbReference type="SUPFAM" id="SSF55874">
    <property type="entry name" value="ATPase domain of HSP90 chaperone/DNA topoisomerase II/histidine kinase"/>
    <property type="match status" value="1"/>
</dbReference>
<dbReference type="HOGENOM" id="CLU_000445_89_29_7"/>
<dbReference type="Pfam" id="PF02518">
    <property type="entry name" value="HATPase_c"/>
    <property type="match status" value="1"/>
</dbReference>
<dbReference type="InterPro" id="IPR035965">
    <property type="entry name" value="PAS-like_dom_sf"/>
</dbReference>
<evidence type="ECO:0000259" key="20">
    <source>
        <dbReference type="PROSITE" id="PS50112"/>
    </source>
</evidence>
<dbReference type="InterPro" id="IPR003661">
    <property type="entry name" value="HisK_dim/P_dom"/>
</dbReference>
<feature type="transmembrane region" description="Helical" evidence="18">
    <location>
        <begin position="209"/>
        <end position="229"/>
    </location>
</feature>
<dbReference type="CDD" id="cd00130">
    <property type="entry name" value="PAS"/>
    <property type="match status" value="1"/>
</dbReference>
<dbReference type="InterPro" id="IPR036890">
    <property type="entry name" value="HATPase_C_sf"/>
</dbReference>
<evidence type="ECO:0000256" key="2">
    <source>
        <dbReference type="ARBA" id="ARBA00004429"/>
    </source>
</evidence>
<dbReference type="InterPro" id="IPR029151">
    <property type="entry name" value="Sensor-like_sf"/>
</dbReference>
<dbReference type="PROSITE" id="PS50109">
    <property type="entry name" value="HIS_KIN"/>
    <property type="match status" value="1"/>
</dbReference>
<keyword evidence="8 18" id="KW-0812">Transmembrane</keyword>
<evidence type="ECO:0000256" key="4">
    <source>
        <dbReference type="ARBA" id="ARBA00022475"/>
    </source>
</evidence>
<evidence type="ECO:0000256" key="11">
    <source>
        <dbReference type="ARBA" id="ARBA00022833"/>
    </source>
</evidence>
<feature type="domain" description="PAS" evidence="20">
    <location>
        <begin position="242"/>
        <end position="287"/>
    </location>
</feature>
<dbReference type="SUPFAM" id="SSF47384">
    <property type="entry name" value="Homodimeric domain of signal transducing histidine kinase"/>
    <property type="match status" value="1"/>
</dbReference>
<dbReference type="Pfam" id="PF00512">
    <property type="entry name" value="HisKA"/>
    <property type="match status" value="1"/>
</dbReference>
<comment type="subcellular location">
    <subcellularLocation>
        <location evidence="2">Cell inner membrane</location>
        <topology evidence="2">Multi-pass membrane protein</topology>
    </subcellularLocation>
</comment>
<dbReference type="Pfam" id="PF13426">
    <property type="entry name" value="PAS_9"/>
    <property type="match status" value="1"/>
</dbReference>
<evidence type="ECO:0000256" key="6">
    <source>
        <dbReference type="ARBA" id="ARBA00022553"/>
    </source>
</evidence>
<name>I2PWY9_9BACT</name>